<dbReference type="InterPro" id="IPR029033">
    <property type="entry name" value="His_PPase_superfam"/>
</dbReference>
<dbReference type="SUPFAM" id="SSF53254">
    <property type="entry name" value="Phosphoglycerate mutase-like"/>
    <property type="match status" value="1"/>
</dbReference>
<reference evidence="1" key="1">
    <citation type="submission" date="2021-02" db="EMBL/GenBank/DDBJ databases">
        <title>PHA producing bacteria isolated from coastal sediment in Guangdong, Shenzhen.</title>
        <authorList>
            <person name="Zheng W."/>
            <person name="Yu S."/>
            <person name="Huang Y."/>
        </authorList>
    </citation>
    <scope>NUCLEOTIDE SEQUENCE</scope>
    <source>
        <strain evidence="1">TN14-10</strain>
    </source>
</reference>
<dbReference type="CDD" id="cd07040">
    <property type="entry name" value="HP"/>
    <property type="match status" value="1"/>
</dbReference>
<dbReference type="AlphaFoldDB" id="A0A939IKL0"/>
<dbReference type="RefSeq" id="WP_206562313.1">
    <property type="nucleotide sequence ID" value="NZ_JAFKCZ010000019.1"/>
</dbReference>
<name>A0A939IKL0_9GAMM</name>
<accession>A0A939IKL0</accession>
<dbReference type="EMBL" id="JAFKCZ010000019">
    <property type="protein sequence ID" value="MBN7798869.1"/>
    <property type="molecule type" value="Genomic_DNA"/>
</dbReference>
<evidence type="ECO:0000313" key="1">
    <source>
        <dbReference type="EMBL" id="MBN7798869.1"/>
    </source>
</evidence>
<sequence length="167" mass="18426">MIVTVWRHGEAGQAAEDRLRELTPAGERDVALGARRLREICRKREQPLPDALLYSRWQRTTRTARLIAAEFASLSPVAEDSLIPGCSPAHVESTLDRLWCEQRPPEHLVLVSHQPLVTRLVDHLTGQRGAVPPHPPGGLVTLSVEVPAAVGAGLLWWAFPPNYEACV</sequence>
<evidence type="ECO:0000313" key="2">
    <source>
        <dbReference type="Proteomes" id="UP000664303"/>
    </source>
</evidence>
<evidence type="ECO:0008006" key="3">
    <source>
        <dbReference type="Google" id="ProtNLM"/>
    </source>
</evidence>
<dbReference type="Gene3D" id="3.40.50.1240">
    <property type="entry name" value="Phosphoglycerate mutase-like"/>
    <property type="match status" value="1"/>
</dbReference>
<dbReference type="Proteomes" id="UP000664303">
    <property type="component" value="Unassembled WGS sequence"/>
</dbReference>
<proteinExistence type="predicted"/>
<keyword evidence="2" id="KW-1185">Reference proteome</keyword>
<protein>
    <recommendedName>
        <fullName evidence="3">Histidine phosphatase family protein</fullName>
    </recommendedName>
</protein>
<comment type="caution">
    <text evidence="1">The sequence shown here is derived from an EMBL/GenBank/DDBJ whole genome shotgun (WGS) entry which is preliminary data.</text>
</comment>
<organism evidence="1 2">
    <name type="scientific">Parahaliea mediterranea</name>
    <dbReference type="NCBI Taxonomy" id="651086"/>
    <lineage>
        <taxon>Bacteria</taxon>
        <taxon>Pseudomonadati</taxon>
        <taxon>Pseudomonadota</taxon>
        <taxon>Gammaproteobacteria</taxon>
        <taxon>Cellvibrionales</taxon>
        <taxon>Halieaceae</taxon>
        <taxon>Parahaliea</taxon>
    </lineage>
</organism>
<gene>
    <name evidence="1" type="ORF">JYP50_19885</name>
</gene>